<evidence type="ECO:0000256" key="4">
    <source>
        <dbReference type="RuleBase" id="RU003345"/>
    </source>
</evidence>
<evidence type="ECO:0000256" key="3">
    <source>
        <dbReference type="PROSITE-ProRule" id="PRU10007"/>
    </source>
</evidence>
<keyword evidence="2 4" id="KW-0560">Oxidoreductase</keyword>
<dbReference type="InterPro" id="IPR016163">
    <property type="entry name" value="Ald_DH_C"/>
</dbReference>
<dbReference type="EMBL" id="VYXP01000007">
    <property type="protein sequence ID" value="KAA9130526.1"/>
    <property type="molecule type" value="Genomic_DNA"/>
</dbReference>
<name>A0A5N0T9N9_9GAMM</name>
<protein>
    <submittedName>
        <fullName evidence="6">Aldehyde dehydrogenase</fullName>
    </submittedName>
</protein>
<dbReference type="RefSeq" id="WP_150864830.1">
    <property type="nucleotide sequence ID" value="NZ_VYXP01000007.1"/>
</dbReference>
<dbReference type="PANTHER" id="PTHR11699">
    <property type="entry name" value="ALDEHYDE DEHYDROGENASE-RELATED"/>
    <property type="match status" value="1"/>
</dbReference>
<organism evidence="6 7">
    <name type="scientific">Marinihelvus fidelis</name>
    <dbReference type="NCBI Taxonomy" id="2613842"/>
    <lineage>
        <taxon>Bacteria</taxon>
        <taxon>Pseudomonadati</taxon>
        <taxon>Pseudomonadota</taxon>
        <taxon>Gammaproteobacteria</taxon>
        <taxon>Chromatiales</taxon>
        <taxon>Wenzhouxiangellaceae</taxon>
        <taxon>Marinihelvus</taxon>
    </lineage>
</organism>
<dbReference type="Gene3D" id="3.40.605.10">
    <property type="entry name" value="Aldehyde Dehydrogenase, Chain A, domain 1"/>
    <property type="match status" value="1"/>
</dbReference>
<dbReference type="PROSITE" id="PS00687">
    <property type="entry name" value="ALDEHYDE_DEHYDR_GLU"/>
    <property type="match status" value="1"/>
</dbReference>
<dbReference type="InterPro" id="IPR029510">
    <property type="entry name" value="Ald_DH_CS_GLU"/>
</dbReference>
<dbReference type="GO" id="GO:0004030">
    <property type="term" value="F:aldehyde dehydrogenase [NAD(P)+] activity"/>
    <property type="evidence" value="ECO:0007669"/>
    <property type="project" value="UniProtKB-ARBA"/>
</dbReference>
<evidence type="ECO:0000313" key="6">
    <source>
        <dbReference type="EMBL" id="KAA9130526.1"/>
    </source>
</evidence>
<evidence type="ECO:0000259" key="5">
    <source>
        <dbReference type="Pfam" id="PF00171"/>
    </source>
</evidence>
<evidence type="ECO:0000313" key="7">
    <source>
        <dbReference type="Proteomes" id="UP000325372"/>
    </source>
</evidence>
<dbReference type="CDD" id="cd07112">
    <property type="entry name" value="ALDH_GABALDH-PuuC"/>
    <property type="match status" value="1"/>
</dbReference>
<reference evidence="6 7" key="1">
    <citation type="submission" date="2019-09" db="EMBL/GenBank/DDBJ databases">
        <title>Wenzhouxiangella sp. Genome sequencing and assembly.</title>
        <authorList>
            <person name="Zhang R."/>
        </authorList>
    </citation>
    <scope>NUCLEOTIDE SEQUENCE [LARGE SCALE GENOMIC DNA]</scope>
    <source>
        <strain evidence="6 7">W260</strain>
    </source>
</reference>
<feature type="active site" evidence="3">
    <location>
        <position position="274"/>
    </location>
</feature>
<dbReference type="InterPro" id="IPR015590">
    <property type="entry name" value="Aldehyde_DH_dom"/>
</dbReference>
<dbReference type="FunFam" id="3.40.309.10:FF:000012">
    <property type="entry name" value="Betaine aldehyde dehydrogenase"/>
    <property type="match status" value="1"/>
</dbReference>
<keyword evidence="7" id="KW-1185">Reference proteome</keyword>
<comment type="similarity">
    <text evidence="1 4">Belongs to the aldehyde dehydrogenase family.</text>
</comment>
<dbReference type="InterPro" id="IPR016160">
    <property type="entry name" value="Ald_DH_CS_CYS"/>
</dbReference>
<dbReference type="Proteomes" id="UP000325372">
    <property type="component" value="Unassembled WGS sequence"/>
</dbReference>
<gene>
    <name evidence="6" type="ORF">F3N42_12610</name>
</gene>
<dbReference type="AlphaFoldDB" id="A0A5N0T9N9"/>
<dbReference type="SUPFAM" id="SSF53720">
    <property type="entry name" value="ALDH-like"/>
    <property type="match status" value="1"/>
</dbReference>
<dbReference type="FunFam" id="3.40.605.10:FF:000001">
    <property type="entry name" value="Aldehyde dehydrogenase 1"/>
    <property type="match status" value="1"/>
</dbReference>
<evidence type="ECO:0000256" key="2">
    <source>
        <dbReference type="ARBA" id="ARBA00023002"/>
    </source>
</evidence>
<dbReference type="Pfam" id="PF00171">
    <property type="entry name" value="Aldedh"/>
    <property type="match status" value="1"/>
</dbReference>
<dbReference type="PROSITE" id="PS00070">
    <property type="entry name" value="ALDEHYDE_DEHYDR_CYS"/>
    <property type="match status" value="1"/>
</dbReference>
<accession>A0A5N0T9N9</accession>
<comment type="caution">
    <text evidence="6">The sequence shown here is derived from an EMBL/GenBank/DDBJ whole genome shotgun (WGS) entry which is preliminary data.</text>
</comment>
<dbReference type="InterPro" id="IPR016161">
    <property type="entry name" value="Ald_DH/histidinol_DH"/>
</dbReference>
<dbReference type="InterPro" id="IPR016162">
    <property type="entry name" value="Ald_DH_N"/>
</dbReference>
<sequence length="507" mass="54405">MSFTELRQHDRDRWHALAGRAVEKPETRHFIDGDWVDSVDGGRFETVNPATGEVIAAVSAGTVKDIDRAVASAMAAFQSGAWSKMAPRRRMKVMYGFADLVAEHAEELAVLESLDMGKPIRDVINVDLPLVCETIRFMAECIDKVDGSVTNTASDVLHMVLREPLGVVGAITPWNFPMLMAAWKFAPALAAGNSVVLKPAEQSSLTSARLAELFVRAGGPAGVFNVVNGIGEVAGQALALHNDVAKISFTGSTAVGKLMLQYAGQSNMKHVGLECGGKSPHLFLSDLPDMSAAVKAAYGGVFDNMGEVCAAGSRLLVERPIYDEFIERFTAESQGVYVPGDPLDPGTKMGPLVTKADQQRVLGMIETGRSEGARLVFGGDAPEALEPGAYVNPTLFADVDNRMCIAQQEIFGPVASVIPFDSVDEALAIANDTIYGLAAGLWTRDIDKAFKLVRGLQSGVVWVNTFDNADFTQPFGGYKQSGNARDKCIDSYKSYTQTKSAWVKLSG</sequence>
<proteinExistence type="inferred from homology"/>
<dbReference type="Gene3D" id="3.40.309.10">
    <property type="entry name" value="Aldehyde Dehydrogenase, Chain A, domain 2"/>
    <property type="match status" value="1"/>
</dbReference>
<feature type="domain" description="Aldehyde dehydrogenase" evidence="5">
    <location>
        <begin position="35"/>
        <end position="500"/>
    </location>
</feature>
<evidence type="ECO:0000256" key="1">
    <source>
        <dbReference type="ARBA" id="ARBA00009986"/>
    </source>
</evidence>